<dbReference type="Proteomes" id="UP000076519">
    <property type="component" value="Unassembled WGS sequence"/>
</dbReference>
<name>A0A161TZN6_LACLC</name>
<protein>
    <submittedName>
        <fullName evidence="1">Uncharacterized protein</fullName>
    </submittedName>
</protein>
<dbReference type="PATRIC" id="fig|1359.32.peg.55"/>
<organism evidence="1 2">
    <name type="scientific">Lactococcus lactis subsp. cremoris</name>
    <name type="common">Streptococcus cremoris</name>
    <dbReference type="NCBI Taxonomy" id="1359"/>
    <lineage>
        <taxon>Bacteria</taxon>
        <taxon>Bacillati</taxon>
        <taxon>Bacillota</taxon>
        <taxon>Bacilli</taxon>
        <taxon>Lactobacillales</taxon>
        <taxon>Streptococcaceae</taxon>
        <taxon>Lactococcus</taxon>
    </lineage>
</organism>
<evidence type="ECO:0000313" key="1">
    <source>
        <dbReference type="EMBL" id="KZK06161.1"/>
    </source>
</evidence>
<accession>A0A161TZN6</accession>
<evidence type="ECO:0000313" key="2">
    <source>
        <dbReference type="Proteomes" id="UP000076519"/>
    </source>
</evidence>
<dbReference type="AlphaFoldDB" id="A0A161TZN6"/>
<sequence>MFLSVIYNLINLLTEINWSDSSAGSKYIFEVVNKENLNFLPHYPVELSLLHLVR</sequence>
<proteinExistence type="predicted"/>
<comment type="caution">
    <text evidence="1">The sequence shown here is derived from an EMBL/GenBank/DDBJ whole genome shotgun (WGS) entry which is preliminary data.</text>
</comment>
<reference evidence="1 2" key="1">
    <citation type="submission" date="2015-08" db="EMBL/GenBank/DDBJ databases">
        <title>Draft Genome Sequences of 11 Lactococcus lactis subspecies cremoris strains.</title>
        <authorList>
            <person name="Wels M."/>
            <person name="Backus L."/>
            <person name="Boekhorst J."/>
            <person name="Dijkstra A."/>
            <person name="Beerthuizen M."/>
            <person name="Siezen R."/>
            <person name="Bachmann H."/>
            <person name="Van Hijum S."/>
        </authorList>
    </citation>
    <scope>NUCLEOTIDE SEQUENCE [LARGE SCALE GENOMIC DNA]</scope>
    <source>
        <strain evidence="1 2">KW10</strain>
    </source>
</reference>
<dbReference type="EMBL" id="LIYF01000021">
    <property type="protein sequence ID" value="KZK06161.1"/>
    <property type="molecule type" value="Genomic_DNA"/>
</dbReference>
<gene>
    <name evidence="1" type="ORF">AB996_1367</name>
</gene>